<sequence length="147" mass="17044">MLEFGEKTIGSDTTCWANRGNLSTTRENSERNQAREHKMRRHHIQLKTLKCQVNGGLLSDGEGFLETGRCLMTEKIVMVGTCEMARRGTRHRCRMREKDRGKKAVYGGGRREVLRMEGRRLYGKEWREGGREILNFREGGRCCILHE</sequence>
<proteinExistence type="predicted"/>
<dbReference type="EMBL" id="SDMP01000012">
    <property type="protein sequence ID" value="RYR27043.1"/>
    <property type="molecule type" value="Genomic_DNA"/>
</dbReference>
<reference evidence="1 2" key="1">
    <citation type="submission" date="2019-01" db="EMBL/GenBank/DDBJ databases">
        <title>Sequencing of cultivated peanut Arachis hypogaea provides insights into genome evolution and oil improvement.</title>
        <authorList>
            <person name="Chen X."/>
        </authorList>
    </citation>
    <scope>NUCLEOTIDE SEQUENCE [LARGE SCALE GENOMIC DNA]</scope>
    <source>
        <strain evidence="2">cv. Fuhuasheng</strain>
        <tissue evidence="1">Leaves</tissue>
    </source>
</reference>
<dbReference type="Proteomes" id="UP000289738">
    <property type="component" value="Chromosome B02"/>
</dbReference>
<evidence type="ECO:0000313" key="2">
    <source>
        <dbReference type="Proteomes" id="UP000289738"/>
    </source>
</evidence>
<keyword evidence="2" id="KW-1185">Reference proteome</keyword>
<name>A0A445AKU9_ARAHY</name>
<gene>
    <name evidence="1" type="ORF">Ahy_B02g061369</name>
</gene>
<protein>
    <submittedName>
        <fullName evidence="1">Uncharacterized protein</fullName>
    </submittedName>
</protein>
<accession>A0A445AKU9</accession>
<evidence type="ECO:0000313" key="1">
    <source>
        <dbReference type="EMBL" id="RYR27043.1"/>
    </source>
</evidence>
<comment type="caution">
    <text evidence="1">The sequence shown here is derived from an EMBL/GenBank/DDBJ whole genome shotgun (WGS) entry which is preliminary data.</text>
</comment>
<organism evidence="1 2">
    <name type="scientific">Arachis hypogaea</name>
    <name type="common">Peanut</name>
    <dbReference type="NCBI Taxonomy" id="3818"/>
    <lineage>
        <taxon>Eukaryota</taxon>
        <taxon>Viridiplantae</taxon>
        <taxon>Streptophyta</taxon>
        <taxon>Embryophyta</taxon>
        <taxon>Tracheophyta</taxon>
        <taxon>Spermatophyta</taxon>
        <taxon>Magnoliopsida</taxon>
        <taxon>eudicotyledons</taxon>
        <taxon>Gunneridae</taxon>
        <taxon>Pentapetalae</taxon>
        <taxon>rosids</taxon>
        <taxon>fabids</taxon>
        <taxon>Fabales</taxon>
        <taxon>Fabaceae</taxon>
        <taxon>Papilionoideae</taxon>
        <taxon>50 kb inversion clade</taxon>
        <taxon>dalbergioids sensu lato</taxon>
        <taxon>Dalbergieae</taxon>
        <taxon>Pterocarpus clade</taxon>
        <taxon>Arachis</taxon>
    </lineage>
</organism>
<dbReference type="AlphaFoldDB" id="A0A445AKU9"/>